<comment type="catalytic activity">
    <reaction evidence="7">
        <text>cob(II)yrinate + 2 L-glutamine + 2 ATP + 2 H2O = cob(II)yrinate a,c diamide + 2 L-glutamate + 2 ADP + 2 phosphate + 2 H(+)</text>
        <dbReference type="Rhea" id="RHEA:26289"/>
        <dbReference type="ChEBI" id="CHEBI:15377"/>
        <dbReference type="ChEBI" id="CHEBI:15378"/>
        <dbReference type="ChEBI" id="CHEBI:29985"/>
        <dbReference type="ChEBI" id="CHEBI:30616"/>
        <dbReference type="ChEBI" id="CHEBI:43474"/>
        <dbReference type="ChEBI" id="CHEBI:58359"/>
        <dbReference type="ChEBI" id="CHEBI:58537"/>
        <dbReference type="ChEBI" id="CHEBI:58894"/>
        <dbReference type="ChEBI" id="CHEBI:456216"/>
        <dbReference type="EC" id="6.3.5.11"/>
    </reaction>
</comment>
<evidence type="ECO:0000256" key="1">
    <source>
        <dbReference type="ARBA" id="ARBA00001946"/>
    </source>
</evidence>
<dbReference type="SUPFAM" id="SSF52317">
    <property type="entry name" value="Class I glutamine amidotransferase-like"/>
    <property type="match status" value="1"/>
</dbReference>
<dbReference type="InterPro" id="IPR004484">
    <property type="entry name" value="CbiA/CobB_synth"/>
</dbReference>
<comment type="pathway">
    <text evidence="7">Cofactor biosynthesis; adenosylcobalamin biosynthesis; cob(II)yrinate a,c-diamide from sirohydrochlorin (anaerobic route): step 10/10.</text>
</comment>
<evidence type="ECO:0000256" key="7">
    <source>
        <dbReference type="HAMAP-Rule" id="MF_00027"/>
    </source>
</evidence>
<feature type="domain" description="CobB/CobQ-like glutamine amidotransferase" evidence="9">
    <location>
        <begin position="261"/>
        <end position="455"/>
    </location>
</feature>
<dbReference type="InterPro" id="IPR002586">
    <property type="entry name" value="CobQ/CobB/MinD/ParA_Nub-bd_dom"/>
</dbReference>
<dbReference type="PANTHER" id="PTHR43873">
    <property type="entry name" value="COBYRINATE A,C-DIAMIDE SYNTHASE"/>
    <property type="match status" value="1"/>
</dbReference>
<proteinExistence type="inferred from homology"/>
<feature type="site" description="Increases nucleophilicity of active site Cys" evidence="7">
    <location>
        <position position="451"/>
    </location>
</feature>
<comment type="similarity">
    <text evidence="7">Belongs to the CobB/CbiA family.</text>
</comment>
<dbReference type="PANTHER" id="PTHR43873:SF1">
    <property type="entry name" value="COBYRINATE A,C-DIAMIDE SYNTHASE"/>
    <property type="match status" value="1"/>
</dbReference>
<dbReference type="PROSITE" id="PS51274">
    <property type="entry name" value="GATASE_COBBQ"/>
    <property type="match status" value="1"/>
</dbReference>
<dbReference type="GO" id="GO:0042242">
    <property type="term" value="F:cobyrinic acid a,c-diamide synthase activity"/>
    <property type="evidence" value="ECO:0007669"/>
    <property type="project" value="UniProtKB-UniRule"/>
</dbReference>
<accession>A0A6I2UE81</accession>
<evidence type="ECO:0000256" key="5">
    <source>
        <dbReference type="ARBA" id="ARBA00022842"/>
    </source>
</evidence>
<organism evidence="10 11">
    <name type="scientific">Anaerovibrio slackiae</name>
    <dbReference type="NCBI Taxonomy" id="2652309"/>
    <lineage>
        <taxon>Bacteria</taxon>
        <taxon>Bacillati</taxon>
        <taxon>Bacillota</taxon>
        <taxon>Negativicutes</taxon>
        <taxon>Selenomonadales</taxon>
        <taxon>Selenomonadaceae</taxon>
        <taxon>Anaerovibrio</taxon>
    </lineage>
</organism>
<dbReference type="GO" id="GO:0005524">
    <property type="term" value="F:ATP binding"/>
    <property type="evidence" value="ECO:0007669"/>
    <property type="project" value="UniProtKB-UniRule"/>
</dbReference>
<feature type="active site" description="Nucleophile" evidence="7">
    <location>
        <position position="343"/>
    </location>
</feature>
<sequence>MTYKIPRIVIGAVSSGCGKTTVVTGLLSALRQQNISVQSYKIGPDYIDPGYHRLASGKPAHNMDTWLMSRETMVNTFIDTASRQDIAVIEGVMGLYDGGSKGISSTAEIARLLDAPVVLVIDCKSMGASAAAIALGFRQYDEGVRLAGVILNRLGSDNHQKMIEEAMAKLHIPVLGAVRRNELLVMPERHLGLLPVEENQERKVVDAMGEAMARQLDLGAIMQIAHHAPPLGRMQNPADEYLAQVIDGRRRSFPDDFGKIRIALARDEAFSFYYPESLAVLERLGARITEFSPLKDKALPEADGMLLGGGFPEMFADELGSNSEMLAAVAGAAADGMPIYAECGGYMYLSKSLTDFEGGEHLMCGVLPGRVQMNKRLQMVGYVEAELRRDCCLGSAGMKLKGHEFHFSSELAGEADITGERAFQFTRMRNGAVYPGGFVSGRGNVVGSYLHLHFAGCPEAAVAFVGNCWNYRIKRQGR</sequence>
<keyword evidence="7" id="KW-0169">Cobalamin biosynthesis</keyword>
<dbReference type="GeneID" id="96779816"/>
<comment type="cofactor">
    <cofactor evidence="1 7">
        <name>Mg(2+)</name>
        <dbReference type="ChEBI" id="CHEBI:18420"/>
    </cofactor>
</comment>
<comment type="miscellaneous">
    <text evidence="7">The a and c carboxylates of cobyrinate are activated for nucleophilic attack via formation of a phosphorylated intermediate by ATP. CbiA catalyzes first the amidation of the c-carboxylate, and then that of the a-carboxylate.</text>
</comment>
<evidence type="ECO:0000256" key="3">
    <source>
        <dbReference type="ARBA" id="ARBA00022741"/>
    </source>
</evidence>
<comment type="domain">
    <text evidence="7">Comprises of two domains. The C-terminal domain contains the binding site for glutamine and catalyzes the hydrolysis of this substrate to glutamate and ammonia. The N-terminal domain is anticipated to bind ATP and cobyrinate and catalyzes the ultimate synthesis of the diamide product. The ammonia produced via the glutaminase domain is probably translocated to the adjacent domain via a molecular tunnel, where it reacts with an activated intermediate.</text>
</comment>
<evidence type="ECO:0000313" key="10">
    <source>
        <dbReference type="EMBL" id="MSU09863.1"/>
    </source>
</evidence>
<dbReference type="RefSeq" id="WP_154408033.1">
    <property type="nucleotide sequence ID" value="NZ_JAQXJM010000153.1"/>
</dbReference>
<dbReference type="Gene3D" id="3.40.50.300">
    <property type="entry name" value="P-loop containing nucleotide triphosphate hydrolases"/>
    <property type="match status" value="1"/>
</dbReference>
<evidence type="ECO:0000256" key="2">
    <source>
        <dbReference type="ARBA" id="ARBA00022598"/>
    </source>
</evidence>
<keyword evidence="3 7" id="KW-0547">Nucleotide-binding</keyword>
<comment type="function">
    <text evidence="7">Catalyzes the ATP-dependent amidation of the two carboxylate groups at positions a and c of cobyrinate, using either L-glutamine or ammonia as the nitrogen source.</text>
</comment>
<comment type="caution">
    <text evidence="10">The sequence shown here is derived from an EMBL/GenBank/DDBJ whole genome shotgun (WGS) entry which is preliminary data.</text>
</comment>
<name>A0A6I2UE81_9FIRM</name>
<reference evidence="10 11" key="1">
    <citation type="submission" date="2019-08" db="EMBL/GenBank/DDBJ databases">
        <title>In-depth cultivation of the pig gut microbiome towards novel bacterial diversity and tailored functional studies.</title>
        <authorList>
            <person name="Wylensek D."/>
            <person name="Hitch T.C.A."/>
            <person name="Clavel T."/>
        </authorList>
    </citation>
    <scope>NUCLEOTIDE SEQUENCE [LARGE SCALE GENOMIC DNA]</scope>
    <source>
        <strain evidence="10 11">WCA-693-APC-5D-A</strain>
    </source>
</reference>
<dbReference type="InterPro" id="IPR011698">
    <property type="entry name" value="GATase_3"/>
</dbReference>
<evidence type="ECO:0000256" key="4">
    <source>
        <dbReference type="ARBA" id="ARBA00022840"/>
    </source>
</evidence>
<dbReference type="InterPro" id="IPR029062">
    <property type="entry name" value="Class_I_gatase-like"/>
</dbReference>
<keyword evidence="6 7" id="KW-0315">Glutamine amidotransferase</keyword>
<keyword evidence="4 7" id="KW-0067">ATP-binding</keyword>
<evidence type="ECO:0000313" key="11">
    <source>
        <dbReference type="Proteomes" id="UP000433181"/>
    </source>
</evidence>
<dbReference type="Pfam" id="PF01656">
    <property type="entry name" value="CbiA"/>
    <property type="match status" value="1"/>
</dbReference>
<dbReference type="AlphaFoldDB" id="A0A6I2UE81"/>
<dbReference type="Gene3D" id="3.40.50.880">
    <property type="match status" value="1"/>
</dbReference>
<keyword evidence="11" id="KW-1185">Reference proteome</keyword>
<protein>
    <recommendedName>
        <fullName evidence="7">Cobyrinate a,c-diamide synthase</fullName>
        <ecNumber evidence="7">6.3.5.11</ecNumber>
    </recommendedName>
    <alternativeName>
        <fullName evidence="7">Cobyrinic acid a,c-diamide synthetase</fullName>
    </alternativeName>
</protein>
<evidence type="ECO:0000259" key="9">
    <source>
        <dbReference type="Pfam" id="PF07685"/>
    </source>
</evidence>
<dbReference type="SUPFAM" id="SSF52540">
    <property type="entry name" value="P-loop containing nucleoside triphosphate hydrolases"/>
    <property type="match status" value="1"/>
</dbReference>
<evidence type="ECO:0000259" key="8">
    <source>
        <dbReference type="Pfam" id="PF01656"/>
    </source>
</evidence>
<dbReference type="CDD" id="cd03130">
    <property type="entry name" value="GATase1_CobB"/>
    <property type="match status" value="1"/>
</dbReference>
<evidence type="ECO:0000256" key="6">
    <source>
        <dbReference type="ARBA" id="ARBA00022962"/>
    </source>
</evidence>
<keyword evidence="5 7" id="KW-0460">Magnesium</keyword>
<dbReference type="NCBIfam" id="NF002204">
    <property type="entry name" value="PRK01077.1"/>
    <property type="match status" value="1"/>
</dbReference>
<dbReference type="NCBIfam" id="TIGR00379">
    <property type="entry name" value="cobB"/>
    <property type="match status" value="1"/>
</dbReference>
<keyword evidence="2 7" id="KW-0436">Ligase</keyword>
<dbReference type="GO" id="GO:0009236">
    <property type="term" value="P:cobalamin biosynthetic process"/>
    <property type="evidence" value="ECO:0007669"/>
    <property type="project" value="UniProtKB-UniRule"/>
</dbReference>
<dbReference type="HAMAP" id="MF_00027">
    <property type="entry name" value="CobB_CbiA"/>
    <property type="match status" value="1"/>
</dbReference>
<dbReference type="UniPathway" id="UPA00148">
    <property type="reaction ID" value="UER00231"/>
</dbReference>
<dbReference type="Proteomes" id="UP000433181">
    <property type="component" value="Unassembled WGS sequence"/>
</dbReference>
<dbReference type="Pfam" id="PF07685">
    <property type="entry name" value="GATase_3"/>
    <property type="match status" value="1"/>
</dbReference>
<dbReference type="EMBL" id="VUNR01000037">
    <property type="protein sequence ID" value="MSU09863.1"/>
    <property type="molecule type" value="Genomic_DNA"/>
</dbReference>
<gene>
    <name evidence="7" type="primary">cbiA</name>
    <name evidence="10" type="ORF">FYJ84_12860</name>
</gene>
<dbReference type="EC" id="6.3.5.11" evidence="7"/>
<feature type="domain" description="CobQ/CobB/MinD/ParA nucleotide binding" evidence="8">
    <location>
        <begin position="8"/>
        <end position="189"/>
    </location>
</feature>
<dbReference type="CDD" id="cd05388">
    <property type="entry name" value="CobB_N"/>
    <property type="match status" value="1"/>
</dbReference>
<dbReference type="InterPro" id="IPR027417">
    <property type="entry name" value="P-loop_NTPase"/>
</dbReference>